<dbReference type="GO" id="GO:0070197">
    <property type="term" value="P:meiotic attachment of telomere to nuclear envelope"/>
    <property type="evidence" value="ECO:0007669"/>
    <property type="project" value="InterPro"/>
</dbReference>
<sequence>MSHRPVPTHLADEHVHPPPPAYELVPPIMPSEVAAENRPALPLRARNVWLSEGTSPTAMDPDALVVKFQTIVRDGKEIIVGRLKVPTRLPAPLEHAFILRRYDTGAISVTTMYKAAFPSATAEDEEREMKWIKSSFDMSGMNGSRTCNAVKLAGNWAPLNLARHLAPAYKLEAWVEAMCTARPEVGVAYRKSQRSQRAAEEASKPNVAVANPPAVPVPAPVPTTVDPVASPASARMNGSAQLAPPIAVPAASAPASAPAPAFTRVPIASASAPGPGTPLRSAKRSRIAQSPAAGTSNTASASADHMDTDDAPVNPSQADHVTVTLQSTHQVHAPLHTSPSDLAAAAEAEIAASKADVLRLRQEALARSAAGESAADMGLVAPQPGISGGPGANLARAGTGGVRGVKRTTEDVSAEDDNVMIPAGAGSGAAVTTALRGSGEGRVIAGNRRIVNNEAAAQRQNRWGTVALVAGMAASYLASNFLF</sequence>
<evidence type="ECO:0000313" key="4">
    <source>
        <dbReference type="Proteomes" id="UP000620104"/>
    </source>
</evidence>
<name>A0A8H3TZE6_9TREE</name>
<dbReference type="SUPFAM" id="SSF54616">
    <property type="entry name" value="DNA-binding domain of Mlu1-box binding protein MBP1"/>
    <property type="match status" value="1"/>
</dbReference>
<dbReference type="AlphaFoldDB" id="A0A8H3TZE6"/>
<evidence type="ECO:0000259" key="2">
    <source>
        <dbReference type="PROSITE" id="PS51299"/>
    </source>
</evidence>
<reference evidence="3" key="1">
    <citation type="submission" date="2020-07" db="EMBL/GenBank/DDBJ databases">
        <title>Draft Genome Sequence of a Deep-Sea Yeast, Naganishia (Cryptococcus) liquefaciens strain N6.</title>
        <authorList>
            <person name="Han Y.W."/>
            <person name="Kajitani R."/>
            <person name="Morimoto H."/>
            <person name="Parhat M."/>
            <person name="Tsubouchi H."/>
            <person name="Bakenova O."/>
            <person name="Ogata M."/>
            <person name="Argunhan B."/>
            <person name="Aoki R."/>
            <person name="Kajiwara S."/>
            <person name="Itoh T."/>
            <person name="Iwasaki H."/>
        </authorList>
    </citation>
    <scope>NUCLEOTIDE SEQUENCE</scope>
    <source>
        <strain evidence="3">N6</strain>
    </source>
</reference>
<feature type="compositionally biased region" description="Low complexity" evidence="1">
    <location>
        <begin position="290"/>
        <end position="303"/>
    </location>
</feature>
<dbReference type="EMBL" id="BLZA01000053">
    <property type="protein sequence ID" value="GHJ89909.1"/>
    <property type="molecule type" value="Genomic_DNA"/>
</dbReference>
<protein>
    <recommendedName>
        <fullName evidence="2">HTH APSES-type domain-containing protein</fullName>
    </recommendedName>
</protein>
<proteinExistence type="predicted"/>
<dbReference type="InterPro" id="IPR003163">
    <property type="entry name" value="Tscrpt_reg_HTH_APSES-type"/>
</dbReference>
<feature type="region of interest" description="Disordered" evidence="1">
    <location>
        <begin position="196"/>
        <end position="215"/>
    </location>
</feature>
<dbReference type="PANTHER" id="PTHR38044:SF1">
    <property type="entry name" value="BOUQUET FORMATION PROTEIN 4"/>
    <property type="match status" value="1"/>
</dbReference>
<dbReference type="OrthoDB" id="5346159at2759"/>
<feature type="region of interest" description="Disordered" evidence="1">
    <location>
        <begin position="268"/>
        <end position="316"/>
    </location>
</feature>
<dbReference type="InterPro" id="IPR036887">
    <property type="entry name" value="HTH_APSES_sf"/>
</dbReference>
<dbReference type="InterPro" id="IPR037548">
    <property type="entry name" value="Bqt4"/>
</dbReference>
<comment type="caution">
    <text evidence="3">The sequence shown here is derived from an EMBL/GenBank/DDBJ whole genome shotgun (WGS) entry which is preliminary data.</text>
</comment>
<dbReference type="PANTHER" id="PTHR38044">
    <property type="entry name" value="BOUQUET FORMATION PROTEIN 4"/>
    <property type="match status" value="1"/>
</dbReference>
<dbReference type="GO" id="GO:0003677">
    <property type="term" value="F:DNA binding"/>
    <property type="evidence" value="ECO:0007669"/>
    <property type="project" value="InterPro"/>
</dbReference>
<dbReference type="GO" id="GO:0044820">
    <property type="term" value="P:mitotic telomere tethering at nuclear periphery"/>
    <property type="evidence" value="ECO:0007669"/>
    <property type="project" value="TreeGrafter"/>
</dbReference>
<gene>
    <name evidence="3" type="ORF">NliqN6_6311</name>
</gene>
<feature type="domain" description="HTH APSES-type" evidence="2">
    <location>
        <begin position="74"/>
        <end position="190"/>
    </location>
</feature>
<dbReference type="GO" id="GO:1990862">
    <property type="term" value="C:nuclear membrane complex Bqt3-Bqt4"/>
    <property type="evidence" value="ECO:0007669"/>
    <property type="project" value="InterPro"/>
</dbReference>
<keyword evidence="4" id="KW-1185">Reference proteome</keyword>
<accession>A0A8H3TZE6</accession>
<organism evidence="3 4">
    <name type="scientific">Naganishia liquefaciens</name>
    <dbReference type="NCBI Taxonomy" id="104408"/>
    <lineage>
        <taxon>Eukaryota</taxon>
        <taxon>Fungi</taxon>
        <taxon>Dikarya</taxon>
        <taxon>Basidiomycota</taxon>
        <taxon>Agaricomycotina</taxon>
        <taxon>Tremellomycetes</taxon>
        <taxon>Filobasidiales</taxon>
        <taxon>Filobasidiaceae</taxon>
        <taxon>Naganishia</taxon>
    </lineage>
</organism>
<dbReference type="Proteomes" id="UP000620104">
    <property type="component" value="Unassembled WGS sequence"/>
</dbReference>
<evidence type="ECO:0000313" key="3">
    <source>
        <dbReference type="EMBL" id="GHJ89909.1"/>
    </source>
</evidence>
<evidence type="ECO:0000256" key="1">
    <source>
        <dbReference type="SAM" id="MobiDB-lite"/>
    </source>
</evidence>
<dbReference type="PROSITE" id="PS51299">
    <property type="entry name" value="HTH_APSES"/>
    <property type="match status" value="1"/>
</dbReference>